<sequence length="48" mass="5845">MDGRIGQSIIEWIQKTAIENWEKGFMYSEKRNKRAFLFNLHKRICKKT</sequence>
<protein>
    <submittedName>
        <fullName evidence="1">Uncharacterized protein</fullName>
    </submittedName>
</protein>
<dbReference type="Proteomes" id="UP000465778">
    <property type="component" value="Unassembled WGS sequence"/>
</dbReference>
<evidence type="ECO:0000313" key="2">
    <source>
        <dbReference type="Proteomes" id="UP000465778"/>
    </source>
</evidence>
<name>A0A800N8Z0_CYTFI</name>
<dbReference type="EMBL" id="VDEM01000058">
    <property type="protein sequence ID" value="KAF0822395.1"/>
    <property type="molecule type" value="Genomic_DNA"/>
</dbReference>
<reference evidence="1 2" key="1">
    <citation type="journal article" date="2020" name="G3 (Bethesda)">
        <title>Whole Genome Sequencing and Comparative Genomics of Two Nematicidal Bacillus Strains Reveals a Wide Range of Possible Virulence Factors.</title>
        <authorList>
            <person name="Susic N."/>
            <person name="Janezic S."/>
            <person name="Rupnik M."/>
            <person name="Geric Stare B."/>
        </authorList>
    </citation>
    <scope>NUCLEOTIDE SEQUENCE [LARGE SCALE GENOMIC DNA]</scope>
    <source>
        <strain evidence="1 2">I-1582</strain>
    </source>
</reference>
<comment type="caution">
    <text evidence="1">The sequence shown here is derived from an EMBL/GenBank/DDBJ whole genome shotgun (WGS) entry which is preliminary data.</text>
</comment>
<organism evidence="1 2">
    <name type="scientific">Cytobacillus firmus</name>
    <name type="common">Bacillus firmus</name>
    <dbReference type="NCBI Taxonomy" id="1399"/>
    <lineage>
        <taxon>Bacteria</taxon>
        <taxon>Bacillati</taxon>
        <taxon>Bacillota</taxon>
        <taxon>Bacilli</taxon>
        <taxon>Bacillales</taxon>
        <taxon>Bacillaceae</taxon>
        <taxon>Cytobacillus</taxon>
    </lineage>
</organism>
<evidence type="ECO:0000313" key="1">
    <source>
        <dbReference type="EMBL" id="KAF0822395.1"/>
    </source>
</evidence>
<dbReference type="AlphaFoldDB" id="A0A800N8Z0"/>
<accession>A0A800N8Z0</accession>
<proteinExistence type="predicted"/>
<gene>
    <name evidence="1" type="ORF">KIS1582_3821</name>
</gene>